<reference evidence="2 3" key="1">
    <citation type="submission" date="2019-03" db="EMBL/GenBank/DDBJ databases">
        <title>Nematode-trapping fungi genome.</title>
        <authorList>
            <person name="Vidal-Diez De Ulzurrun G."/>
        </authorList>
    </citation>
    <scope>NUCLEOTIDE SEQUENCE [LARGE SCALE GENOMIC DNA]</scope>
    <source>
        <strain evidence="2 3">TWF154</strain>
    </source>
</reference>
<dbReference type="AlphaFoldDB" id="A0A8H2DSE4"/>
<sequence>MFISEVTFPSSFKMFFALRVSQLCRICLTFALVKDKKQFFLLIFFENVISTVTELVLACNKHANSKPHESECASAPAKPDWERTDPPTSSLENRNFSWHSPVRRSSAQNSTARSVSTKSRKSRSRLSSKRSFPPFLGSRTDSRISAAGPLERFLSLQDFQRQADIGRLIGEELLRDDWEKELLMEPGHNRIGMKIRKPNLRQAKCGSETSSRRTYVSSYTI</sequence>
<protein>
    <submittedName>
        <fullName evidence="2">Uncharacterized protein</fullName>
    </submittedName>
</protein>
<gene>
    <name evidence="2" type="ORF">EYR41_010154</name>
</gene>
<comment type="caution">
    <text evidence="2">The sequence shown here is derived from an EMBL/GenBank/DDBJ whole genome shotgun (WGS) entry which is preliminary data.</text>
</comment>
<organism evidence="2 3">
    <name type="scientific">Orbilia oligospora</name>
    <name type="common">Nematode-trapping fungus</name>
    <name type="synonym">Arthrobotrys oligospora</name>
    <dbReference type="NCBI Taxonomy" id="2813651"/>
    <lineage>
        <taxon>Eukaryota</taxon>
        <taxon>Fungi</taxon>
        <taxon>Dikarya</taxon>
        <taxon>Ascomycota</taxon>
        <taxon>Pezizomycotina</taxon>
        <taxon>Orbiliomycetes</taxon>
        <taxon>Orbiliales</taxon>
        <taxon>Orbiliaceae</taxon>
        <taxon>Orbilia</taxon>
    </lineage>
</organism>
<name>A0A8H2DSE4_ORBOL</name>
<feature type="compositionally biased region" description="Polar residues" evidence="1">
    <location>
        <begin position="86"/>
        <end position="109"/>
    </location>
</feature>
<evidence type="ECO:0000313" key="2">
    <source>
        <dbReference type="EMBL" id="TGJ64077.1"/>
    </source>
</evidence>
<evidence type="ECO:0000256" key="1">
    <source>
        <dbReference type="SAM" id="MobiDB-lite"/>
    </source>
</evidence>
<accession>A0A8H2DSE4</accession>
<feature type="compositionally biased region" description="Basic residues" evidence="1">
    <location>
        <begin position="118"/>
        <end position="128"/>
    </location>
</feature>
<dbReference type="EMBL" id="SOZJ01000007">
    <property type="protein sequence ID" value="TGJ64077.1"/>
    <property type="molecule type" value="Genomic_DNA"/>
</dbReference>
<feature type="region of interest" description="Disordered" evidence="1">
    <location>
        <begin position="66"/>
        <end position="140"/>
    </location>
</feature>
<evidence type="ECO:0000313" key="3">
    <source>
        <dbReference type="Proteomes" id="UP000297595"/>
    </source>
</evidence>
<dbReference type="Proteomes" id="UP000297595">
    <property type="component" value="Unassembled WGS sequence"/>
</dbReference>
<proteinExistence type="predicted"/>